<dbReference type="EMBL" id="DS685470">
    <property type="protein sequence ID" value="EEC04389.1"/>
    <property type="molecule type" value="Genomic_DNA"/>
</dbReference>
<sequence length="51" mass="5645">MPSLGHTPGGPQLLHCWANSGREQSRKLSNRLFLRKSGRPAIIECMKAGKQ</sequence>
<dbReference type="AlphaFoldDB" id="B7PCR7"/>
<evidence type="ECO:0000313" key="1">
    <source>
        <dbReference type="EMBL" id="EEC04389.1"/>
    </source>
</evidence>
<gene>
    <name evidence="1" type="ORF">IscW_ISCW003318</name>
</gene>
<evidence type="ECO:0000313" key="2">
    <source>
        <dbReference type="EnsemblMetazoa" id="ISCW003318-PA"/>
    </source>
</evidence>
<organism>
    <name type="scientific">Ixodes scapularis</name>
    <name type="common">Black-legged tick</name>
    <name type="synonym">Deer tick</name>
    <dbReference type="NCBI Taxonomy" id="6945"/>
    <lineage>
        <taxon>Eukaryota</taxon>
        <taxon>Metazoa</taxon>
        <taxon>Ecdysozoa</taxon>
        <taxon>Arthropoda</taxon>
        <taxon>Chelicerata</taxon>
        <taxon>Arachnida</taxon>
        <taxon>Acari</taxon>
        <taxon>Parasitiformes</taxon>
        <taxon>Ixodida</taxon>
        <taxon>Ixodoidea</taxon>
        <taxon>Ixodidae</taxon>
        <taxon>Ixodinae</taxon>
        <taxon>Ixodes</taxon>
    </lineage>
</organism>
<dbReference type="HOGENOM" id="CLU_3108730_0_0_1"/>
<keyword evidence="3" id="KW-1185">Reference proteome</keyword>
<reference evidence="2" key="2">
    <citation type="submission" date="2020-05" db="UniProtKB">
        <authorList>
            <consortium name="EnsemblMetazoa"/>
        </authorList>
    </citation>
    <scope>IDENTIFICATION</scope>
    <source>
        <strain evidence="2">wikel</strain>
    </source>
</reference>
<dbReference type="InParanoid" id="B7PCR7"/>
<proteinExistence type="predicted"/>
<dbReference type="VEuPathDB" id="VectorBase:ISCI003318"/>
<dbReference type="PaxDb" id="6945-B7PCR7"/>
<dbReference type="VEuPathDB" id="VectorBase:ISCW003318"/>
<dbReference type="EMBL" id="ABJB010748448">
    <property type="status" value="NOT_ANNOTATED_CDS"/>
    <property type="molecule type" value="Genomic_DNA"/>
</dbReference>
<name>B7PCR7_IXOSC</name>
<dbReference type="EnsemblMetazoa" id="ISCW003318-RA">
    <property type="protein sequence ID" value="ISCW003318-PA"/>
    <property type="gene ID" value="ISCW003318"/>
</dbReference>
<reference evidence="1 3" key="1">
    <citation type="submission" date="2008-03" db="EMBL/GenBank/DDBJ databases">
        <title>Annotation of Ixodes scapularis.</title>
        <authorList>
            <consortium name="Ixodes scapularis Genome Project Consortium"/>
            <person name="Caler E."/>
            <person name="Hannick L.I."/>
            <person name="Bidwell S."/>
            <person name="Joardar V."/>
            <person name="Thiagarajan M."/>
            <person name="Amedeo P."/>
            <person name="Galinsky K.J."/>
            <person name="Schobel S."/>
            <person name="Inman J."/>
            <person name="Hostetler J."/>
            <person name="Miller J."/>
            <person name="Hammond M."/>
            <person name="Megy K."/>
            <person name="Lawson D."/>
            <person name="Kodira C."/>
            <person name="Sutton G."/>
            <person name="Meyer J."/>
            <person name="Hill C.A."/>
            <person name="Birren B."/>
            <person name="Nene V."/>
            <person name="Collins F."/>
            <person name="Alarcon-Chaidez F."/>
            <person name="Wikel S."/>
            <person name="Strausberg R."/>
        </authorList>
    </citation>
    <scope>NUCLEOTIDE SEQUENCE [LARGE SCALE GENOMIC DNA]</scope>
    <source>
        <strain evidence="3">Wikel</strain>
        <strain evidence="1">Wikel colony</strain>
    </source>
</reference>
<accession>B7PCR7</accession>
<evidence type="ECO:0000313" key="3">
    <source>
        <dbReference type="Proteomes" id="UP000001555"/>
    </source>
</evidence>
<protein>
    <submittedName>
        <fullName evidence="1 2">Uncharacterized protein</fullName>
    </submittedName>
</protein>
<dbReference type="Proteomes" id="UP000001555">
    <property type="component" value="Unassembled WGS sequence"/>
</dbReference>